<keyword evidence="2" id="KW-1133">Transmembrane helix</keyword>
<keyword evidence="1" id="KW-0813">Transport</keyword>
<dbReference type="EMBL" id="AMCI01007768">
    <property type="protein sequence ID" value="EJW92083.1"/>
    <property type="molecule type" value="Genomic_DNA"/>
</dbReference>
<evidence type="ECO:0000256" key="1">
    <source>
        <dbReference type="ARBA" id="ARBA00022448"/>
    </source>
</evidence>
<dbReference type="Pfam" id="PF01554">
    <property type="entry name" value="MatE"/>
    <property type="match status" value="1"/>
</dbReference>
<dbReference type="GO" id="GO:0015297">
    <property type="term" value="F:antiporter activity"/>
    <property type="evidence" value="ECO:0007669"/>
    <property type="project" value="InterPro"/>
</dbReference>
<evidence type="ECO:0000256" key="2">
    <source>
        <dbReference type="SAM" id="Phobius"/>
    </source>
</evidence>
<dbReference type="AlphaFoldDB" id="J9FCE0"/>
<gene>
    <name evidence="3" type="ORF">EVA_19809</name>
</gene>
<evidence type="ECO:0000313" key="3">
    <source>
        <dbReference type="EMBL" id="EJW92083.1"/>
    </source>
</evidence>
<feature type="transmembrane region" description="Helical" evidence="2">
    <location>
        <begin position="103"/>
        <end position="123"/>
    </location>
</feature>
<dbReference type="GO" id="GO:0005886">
    <property type="term" value="C:plasma membrane"/>
    <property type="evidence" value="ECO:0007669"/>
    <property type="project" value="TreeGrafter"/>
</dbReference>
<dbReference type="GO" id="GO:0042910">
    <property type="term" value="F:xenobiotic transmembrane transporter activity"/>
    <property type="evidence" value="ECO:0007669"/>
    <property type="project" value="InterPro"/>
</dbReference>
<sequence length="305" mass="32685">MDNLYEKRLGNAPMRSLVFKMAMPAIAAQLVNLLYNIVDRIYIGHIPNIGTHALAGVGLTAAVVILIASFAAIVGAGGAPLAAIALGQGDRHKAGKIMGNGTVLLLLFGIFLILLTSIFQQPLLTLSGASPETLPYAMDYLEVYLYGTFFVLFTTGLNAFINAQGQPAVAMTSVIIGAAINLGLDPIFIFGFDLGVKGAAWATVISEACSALWVIRFLTSSKASLRLSLPQMRLESKIVGSIIGLGLSPFVMASTESLICFVAQRNTESIRRHLCECAGHHAKCTSPSRYPLGRFRPRFRSHCEL</sequence>
<reference evidence="3" key="1">
    <citation type="journal article" date="2012" name="PLoS ONE">
        <title>Gene sets for utilization of primary and secondary nutrition supplies in the distal gut of endangered iberian lynx.</title>
        <authorList>
            <person name="Alcaide M."/>
            <person name="Messina E."/>
            <person name="Richter M."/>
            <person name="Bargiela R."/>
            <person name="Peplies J."/>
            <person name="Huws S.A."/>
            <person name="Newbold C.J."/>
            <person name="Golyshin P.N."/>
            <person name="Simon M.A."/>
            <person name="Lopez G."/>
            <person name="Yakimov M.M."/>
            <person name="Ferrer M."/>
        </authorList>
    </citation>
    <scope>NUCLEOTIDE SEQUENCE</scope>
</reference>
<feature type="transmembrane region" description="Helical" evidence="2">
    <location>
        <begin position="21"/>
        <end position="38"/>
    </location>
</feature>
<dbReference type="PANTHER" id="PTHR43298">
    <property type="entry name" value="MULTIDRUG RESISTANCE PROTEIN NORM-RELATED"/>
    <property type="match status" value="1"/>
</dbReference>
<accession>J9FCE0</accession>
<name>J9FCE0_9ZZZZ</name>
<proteinExistence type="predicted"/>
<feature type="transmembrane region" description="Helical" evidence="2">
    <location>
        <begin position="58"/>
        <end position="82"/>
    </location>
</feature>
<dbReference type="InterPro" id="IPR002528">
    <property type="entry name" value="MATE_fam"/>
</dbReference>
<protein>
    <submittedName>
        <fullName evidence="3">Mate efflux family protein</fullName>
    </submittedName>
</protein>
<organism evidence="3">
    <name type="scientific">gut metagenome</name>
    <dbReference type="NCBI Taxonomy" id="749906"/>
    <lineage>
        <taxon>unclassified sequences</taxon>
        <taxon>metagenomes</taxon>
        <taxon>organismal metagenomes</taxon>
    </lineage>
</organism>
<keyword evidence="2" id="KW-0472">Membrane</keyword>
<keyword evidence="2" id="KW-0812">Transmembrane</keyword>
<feature type="transmembrane region" description="Helical" evidence="2">
    <location>
        <begin position="238"/>
        <end position="264"/>
    </location>
</feature>
<comment type="caution">
    <text evidence="3">The sequence shown here is derived from an EMBL/GenBank/DDBJ whole genome shotgun (WGS) entry which is preliminary data.</text>
</comment>
<feature type="transmembrane region" description="Helical" evidence="2">
    <location>
        <begin position="143"/>
        <end position="161"/>
    </location>
</feature>
<feature type="transmembrane region" description="Helical" evidence="2">
    <location>
        <begin position="168"/>
        <end position="192"/>
    </location>
</feature>
<dbReference type="PANTHER" id="PTHR43298:SF2">
    <property type="entry name" value="FMN_FAD EXPORTER YEEO-RELATED"/>
    <property type="match status" value="1"/>
</dbReference>
<dbReference type="InterPro" id="IPR050222">
    <property type="entry name" value="MATE_MdtK"/>
</dbReference>